<accession>A0A6B4G1F0</accession>
<dbReference type="PANTHER" id="PTHR47504:SF5">
    <property type="entry name" value="RIGHT ORIGIN-BINDING PROTEIN"/>
    <property type="match status" value="1"/>
</dbReference>
<dbReference type="Gene3D" id="1.10.10.60">
    <property type="entry name" value="Homeodomain-like"/>
    <property type="match status" value="2"/>
</dbReference>
<evidence type="ECO:0000313" key="5">
    <source>
        <dbReference type="Proteomes" id="UP000478995"/>
    </source>
</evidence>
<organism evidence="4 5">
    <name type="scientific">Clostridium botulinum</name>
    <dbReference type="NCBI Taxonomy" id="1491"/>
    <lineage>
        <taxon>Bacteria</taxon>
        <taxon>Bacillati</taxon>
        <taxon>Bacillota</taxon>
        <taxon>Clostridia</taxon>
        <taxon>Eubacteriales</taxon>
        <taxon>Clostridiaceae</taxon>
        <taxon>Clostridium</taxon>
    </lineage>
</organism>
<dbReference type="InterPro" id="IPR009057">
    <property type="entry name" value="Homeodomain-like_sf"/>
</dbReference>
<dbReference type="RefSeq" id="WP_061315736.1">
    <property type="nucleotide sequence ID" value="NZ_CP022395.1"/>
</dbReference>
<sequence>MNYIKSLEKAIIYIEKNLNEDLKTEDVAKSIGYSYYHFTRLFEGLLGETTGNYIRKRRITKAAQDLIYTDKKIIDIALDFQFKSPEAFARAFKKSPTEYRKNRIDVLKGNKKYIDNERLKHILNNITIQPVIKVIPEVKVIGIKGKTSLKNNLLPDLWNAFNKSSSKIINKVKPLKYYGISENDRPNNQFGENVSYSEIVGIEVTSFDYIYSYKIEHGILDKIFCSKLHFLHYYFCIRYLFKIG</sequence>
<dbReference type="InterPro" id="IPR011256">
    <property type="entry name" value="Reg_factor_effector_dom_sf"/>
</dbReference>
<keyword evidence="3" id="KW-0804">Transcription</keyword>
<dbReference type="InterPro" id="IPR029442">
    <property type="entry name" value="GyrI-like"/>
</dbReference>
<evidence type="ECO:0000313" key="4">
    <source>
        <dbReference type="EMBL" id="NFG15312.1"/>
    </source>
</evidence>
<dbReference type="GO" id="GO:0043565">
    <property type="term" value="F:sequence-specific DNA binding"/>
    <property type="evidence" value="ECO:0007669"/>
    <property type="project" value="InterPro"/>
</dbReference>
<dbReference type="InterPro" id="IPR018060">
    <property type="entry name" value="HTH_AraC"/>
</dbReference>
<dbReference type="SUPFAM" id="SSF46689">
    <property type="entry name" value="Homeodomain-like"/>
    <property type="match status" value="2"/>
</dbReference>
<reference evidence="4 5" key="1">
    <citation type="submission" date="2019-04" db="EMBL/GenBank/DDBJ databases">
        <title>Genome sequencing of Clostridium botulinum Groups I-IV and Clostridium butyricum.</title>
        <authorList>
            <person name="Brunt J."/>
            <person name="Van Vliet A.H.M."/>
            <person name="Stringer S.C."/>
            <person name="Carter A.T."/>
            <person name="Peck M.W."/>
        </authorList>
    </citation>
    <scope>NUCLEOTIDE SEQUENCE [LARGE SCALE GENOMIC DNA]</scope>
    <source>
        <strain evidence="4 5">IFR 18/037</strain>
    </source>
</reference>
<dbReference type="Pfam" id="PF12833">
    <property type="entry name" value="HTH_18"/>
    <property type="match status" value="1"/>
</dbReference>
<protein>
    <submittedName>
        <fullName evidence="4">AraC family transcriptional regulator</fullName>
    </submittedName>
</protein>
<dbReference type="GO" id="GO:0003700">
    <property type="term" value="F:DNA-binding transcription factor activity"/>
    <property type="evidence" value="ECO:0007669"/>
    <property type="project" value="InterPro"/>
</dbReference>
<gene>
    <name evidence="4" type="ORF">FC794_00560</name>
</gene>
<keyword evidence="1" id="KW-0805">Transcription regulation</keyword>
<evidence type="ECO:0000256" key="2">
    <source>
        <dbReference type="ARBA" id="ARBA00023125"/>
    </source>
</evidence>
<dbReference type="PANTHER" id="PTHR47504">
    <property type="entry name" value="RIGHT ORIGIN-BINDING PROTEIN"/>
    <property type="match status" value="1"/>
</dbReference>
<proteinExistence type="predicted"/>
<keyword evidence="2" id="KW-0238">DNA-binding</keyword>
<dbReference type="AlphaFoldDB" id="A0A6B4G1F0"/>
<dbReference type="Gene3D" id="3.20.80.10">
    <property type="entry name" value="Regulatory factor, effector binding domain"/>
    <property type="match status" value="1"/>
</dbReference>
<evidence type="ECO:0000256" key="3">
    <source>
        <dbReference type="ARBA" id="ARBA00023163"/>
    </source>
</evidence>
<dbReference type="EMBL" id="SWOY01000001">
    <property type="protein sequence ID" value="NFG15312.1"/>
    <property type="molecule type" value="Genomic_DNA"/>
</dbReference>
<evidence type="ECO:0000256" key="1">
    <source>
        <dbReference type="ARBA" id="ARBA00023015"/>
    </source>
</evidence>
<dbReference type="InterPro" id="IPR050959">
    <property type="entry name" value="MarA-like"/>
</dbReference>
<comment type="caution">
    <text evidence="4">The sequence shown here is derived from an EMBL/GenBank/DDBJ whole genome shotgun (WGS) entry which is preliminary data.</text>
</comment>
<dbReference type="PROSITE" id="PS01124">
    <property type="entry name" value="HTH_ARAC_FAMILY_2"/>
    <property type="match status" value="1"/>
</dbReference>
<dbReference type="SMART" id="SM00342">
    <property type="entry name" value="HTH_ARAC"/>
    <property type="match status" value="1"/>
</dbReference>
<dbReference type="Pfam" id="PF06445">
    <property type="entry name" value="GyrI-like"/>
    <property type="match status" value="1"/>
</dbReference>
<dbReference type="Proteomes" id="UP000478995">
    <property type="component" value="Unassembled WGS sequence"/>
</dbReference>
<name>A0A6B4G1F0_CLOBO</name>